<accession>A0A850HHE9</accession>
<dbReference type="InterPro" id="IPR007138">
    <property type="entry name" value="ABM_dom"/>
</dbReference>
<protein>
    <submittedName>
        <fullName evidence="2">Antibiotic biosynthesis monooxygenase</fullName>
    </submittedName>
</protein>
<proteinExistence type="predicted"/>
<dbReference type="SUPFAM" id="SSF54909">
    <property type="entry name" value="Dimeric alpha+beta barrel"/>
    <property type="match status" value="1"/>
</dbReference>
<dbReference type="PROSITE" id="PS51725">
    <property type="entry name" value="ABM"/>
    <property type="match status" value="1"/>
</dbReference>
<dbReference type="PANTHER" id="PTHR33336">
    <property type="entry name" value="QUINOL MONOOXYGENASE YGIN-RELATED"/>
    <property type="match status" value="1"/>
</dbReference>
<feature type="domain" description="ABM" evidence="1">
    <location>
        <begin position="2"/>
        <end position="93"/>
    </location>
</feature>
<dbReference type="InterPro" id="IPR050744">
    <property type="entry name" value="AI-2_Isomerase_LsrG"/>
</dbReference>
<dbReference type="RefSeq" id="WP_176272765.1">
    <property type="nucleotide sequence ID" value="NZ_JABWTA010000001.1"/>
</dbReference>
<organism evidence="2 3">
    <name type="scientific">Altererythrobacter lutimaris</name>
    <dbReference type="NCBI Taxonomy" id="2743979"/>
    <lineage>
        <taxon>Bacteria</taxon>
        <taxon>Pseudomonadati</taxon>
        <taxon>Pseudomonadota</taxon>
        <taxon>Alphaproteobacteria</taxon>
        <taxon>Sphingomonadales</taxon>
        <taxon>Erythrobacteraceae</taxon>
        <taxon>Altererythrobacter</taxon>
    </lineage>
</organism>
<dbReference type="Gene3D" id="3.30.70.100">
    <property type="match status" value="1"/>
</dbReference>
<evidence type="ECO:0000313" key="3">
    <source>
        <dbReference type="Proteomes" id="UP000546031"/>
    </source>
</evidence>
<dbReference type="Proteomes" id="UP000546031">
    <property type="component" value="Unassembled WGS sequence"/>
</dbReference>
<dbReference type="PANTHER" id="PTHR33336:SF15">
    <property type="entry name" value="ABM DOMAIN-CONTAINING PROTEIN"/>
    <property type="match status" value="1"/>
</dbReference>
<comment type="caution">
    <text evidence="2">The sequence shown here is derived from an EMBL/GenBank/DDBJ whole genome shotgun (WGS) entry which is preliminary data.</text>
</comment>
<dbReference type="InterPro" id="IPR011008">
    <property type="entry name" value="Dimeric_a/b-barrel"/>
</dbReference>
<gene>
    <name evidence="2" type="ORF">HUO12_06235</name>
</gene>
<evidence type="ECO:0000259" key="1">
    <source>
        <dbReference type="PROSITE" id="PS51725"/>
    </source>
</evidence>
<sequence>MLLVLAEAKLGEGTLETARAAFEPMITASRAEDGCISYAYAQDVLDPSVLHITEKWQDEEALATHFATPHMAEFQEALGQLDVTITELAKYQTDGGQPLR</sequence>
<reference evidence="2 3" key="1">
    <citation type="submission" date="2020-06" db="EMBL/GenBank/DDBJ databases">
        <title>Altererythrobacter lutimaris sp. nov., a marine bacterium isolated from a tidal flat.</title>
        <authorList>
            <person name="Kim D."/>
            <person name="Yoo Y."/>
            <person name="Kim J.-J."/>
        </authorList>
    </citation>
    <scope>NUCLEOTIDE SEQUENCE [LARGE SCALE GENOMIC DNA]</scope>
    <source>
        <strain evidence="2 3">JGD-16</strain>
    </source>
</reference>
<evidence type="ECO:0000313" key="2">
    <source>
        <dbReference type="EMBL" id="NVE94492.1"/>
    </source>
</evidence>
<keyword evidence="2" id="KW-0503">Monooxygenase</keyword>
<dbReference type="EMBL" id="JABWTA010000001">
    <property type="protein sequence ID" value="NVE94492.1"/>
    <property type="molecule type" value="Genomic_DNA"/>
</dbReference>
<dbReference type="AlphaFoldDB" id="A0A850HHE9"/>
<dbReference type="Pfam" id="PF03992">
    <property type="entry name" value="ABM"/>
    <property type="match status" value="1"/>
</dbReference>
<name>A0A850HHE9_9SPHN</name>
<dbReference type="GO" id="GO:0004497">
    <property type="term" value="F:monooxygenase activity"/>
    <property type="evidence" value="ECO:0007669"/>
    <property type="project" value="UniProtKB-KW"/>
</dbReference>
<keyword evidence="3" id="KW-1185">Reference proteome</keyword>
<keyword evidence="2" id="KW-0560">Oxidoreductase</keyword>